<gene>
    <name evidence="4" type="ORF">CWE23_11315</name>
</gene>
<evidence type="ECO:0000256" key="1">
    <source>
        <dbReference type="ARBA" id="ARBA00023015"/>
    </source>
</evidence>
<dbReference type="RefSeq" id="WP_105307368.1">
    <property type="nucleotide sequence ID" value="NZ_PIPS01000004.1"/>
</dbReference>
<dbReference type="InterPro" id="IPR038309">
    <property type="entry name" value="Rsd/AlgQ_sf"/>
</dbReference>
<dbReference type="PIRSF" id="PIRSF016548">
    <property type="entry name" value="Rsd_AlgQ"/>
    <property type="match status" value="1"/>
</dbReference>
<dbReference type="Pfam" id="PF04353">
    <property type="entry name" value="Rsd_AlgQ"/>
    <property type="match status" value="1"/>
</dbReference>
<sequence>MLRKGEQAQRKWGGANDSIDQWLTERQDLLVNYFKLAALPPYETVRNGLPDISDIREFCGQLVDYVSSGHFEIYGQLIKAGNDKHIKLDDLMDDLFPLISDTTDIALDFNDHYGEIDNTTELNKFDRDLSALGEALELRMEFEDQLLNHLHEHELIKS</sequence>
<evidence type="ECO:0000313" key="5">
    <source>
        <dbReference type="Proteomes" id="UP000286680"/>
    </source>
</evidence>
<dbReference type="GO" id="GO:0006355">
    <property type="term" value="P:regulation of DNA-templated transcription"/>
    <property type="evidence" value="ECO:0007669"/>
    <property type="project" value="InterPro"/>
</dbReference>
<dbReference type="NCBIfam" id="NF008723">
    <property type="entry name" value="PRK11718.1"/>
    <property type="match status" value="1"/>
</dbReference>
<reference evidence="5" key="1">
    <citation type="journal article" date="2018" name="Front. Microbiol.">
        <title>Genome-Based Analysis Reveals the Taxonomy and Diversity of the Family Idiomarinaceae.</title>
        <authorList>
            <person name="Liu Y."/>
            <person name="Lai Q."/>
            <person name="Shao Z."/>
        </authorList>
    </citation>
    <scope>NUCLEOTIDE SEQUENCE [LARGE SCALE GENOMIC DNA]</scope>
    <source>
        <strain evidence="5">SN-14</strain>
    </source>
</reference>
<dbReference type="AlphaFoldDB" id="A0AA94JD68"/>
<comment type="similarity">
    <text evidence="3">Belongs to the Rsd/AlgQ family.</text>
</comment>
<keyword evidence="5" id="KW-1185">Reference proteome</keyword>
<evidence type="ECO:0000313" key="4">
    <source>
        <dbReference type="EMBL" id="RUO40196.1"/>
    </source>
</evidence>
<name>A0AA94JD68_9GAMM</name>
<proteinExistence type="inferred from homology"/>
<dbReference type="InterPro" id="IPR007448">
    <property type="entry name" value="Sigma70_reg_Rsd_AlgQ"/>
</dbReference>
<dbReference type="EMBL" id="PIPS01000004">
    <property type="protein sequence ID" value="RUO40196.1"/>
    <property type="molecule type" value="Genomic_DNA"/>
</dbReference>
<evidence type="ECO:0000256" key="3">
    <source>
        <dbReference type="RuleBase" id="RU004409"/>
    </source>
</evidence>
<accession>A0AA94JD68</accession>
<organism evidence="4 5">
    <name type="scientific">Idiomarina aquatica</name>
    <dbReference type="NCBI Taxonomy" id="1327752"/>
    <lineage>
        <taxon>Bacteria</taxon>
        <taxon>Pseudomonadati</taxon>
        <taxon>Pseudomonadota</taxon>
        <taxon>Gammaproteobacteria</taxon>
        <taxon>Alteromonadales</taxon>
        <taxon>Idiomarinaceae</taxon>
        <taxon>Idiomarina</taxon>
    </lineage>
</organism>
<protein>
    <submittedName>
        <fullName evidence="4">Sigma D regulator</fullName>
    </submittedName>
</protein>
<dbReference type="Proteomes" id="UP000286680">
    <property type="component" value="Unassembled WGS sequence"/>
</dbReference>
<keyword evidence="2 3" id="KW-0804">Transcription</keyword>
<keyword evidence="1 3" id="KW-0805">Transcription regulation</keyword>
<evidence type="ECO:0000256" key="2">
    <source>
        <dbReference type="ARBA" id="ARBA00023163"/>
    </source>
</evidence>
<dbReference type="Gene3D" id="1.20.120.1370">
    <property type="entry name" value="Regulator of RNA polymerase sigma(70) subunit, domain 4"/>
    <property type="match status" value="1"/>
</dbReference>
<comment type="caution">
    <text evidence="4">The sequence shown here is derived from an EMBL/GenBank/DDBJ whole genome shotgun (WGS) entry which is preliminary data.</text>
</comment>